<evidence type="ECO:0000259" key="2">
    <source>
        <dbReference type="Pfam" id="PF02900"/>
    </source>
</evidence>
<dbReference type="OrthoDB" id="8673673at2"/>
<sequence length="322" mass="35427">MAQVVGGAAVSHSPQLSMESGGWRAHGDLELPRLGALGLTPTDRSQEELEDELDPALLAERYEACQRALEKTRDELLALRPDVLVVIGDDQRELFLDDIMPAVSIFWGESLEDRPPGAAAYPSTMETAYKYYHADEVDVYETHAGLGLHLVEQLVEGGFDVAQFTEQPKDRSLGHAFTFVYRRLLEGLPRIPLVPIFLNTYYPPNQPTPGRCVQFGQGLREAIDSWPSDLRVALIASGGLTHPIIDEKLDRGLLEALEAHDHEALSRIPVDGLREGSSEIRNWIAVGAALHDAPGKVVDYIPAYRSKAGSGCGMGFFTWTRA</sequence>
<proteinExistence type="predicted"/>
<organism evidence="3 4">
    <name type="scientific">Amycolatopsis eburnea</name>
    <dbReference type="NCBI Taxonomy" id="2267691"/>
    <lineage>
        <taxon>Bacteria</taxon>
        <taxon>Bacillati</taxon>
        <taxon>Actinomycetota</taxon>
        <taxon>Actinomycetes</taxon>
        <taxon>Pseudonocardiales</taxon>
        <taxon>Pseudonocardiaceae</taxon>
        <taxon>Amycolatopsis</taxon>
    </lineage>
</organism>
<gene>
    <name evidence="3" type="ORF">EIY87_33585</name>
</gene>
<protein>
    <submittedName>
        <fullName evidence="3">Extradiol ring-cleavage dioxygenase</fullName>
    </submittedName>
</protein>
<accession>A0A427T1V0</accession>
<reference evidence="3 4" key="1">
    <citation type="submission" date="2018-12" db="EMBL/GenBank/DDBJ databases">
        <title>Amycolatopsis eburnea sp. nov. actinomycete associate with arbuscular mycorrhiza fungal spore.</title>
        <authorList>
            <person name="Lumyong S."/>
            <person name="Chaiya L."/>
        </authorList>
    </citation>
    <scope>NUCLEOTIDE SEQUENCE [LARGE SCALE GENOMIC DNA]</scope>
    <source>
        <strain evidence="3 4">GLM-1</strain>
    </source>
</reference>
<keyword evidence="3" id="KW-0560">Oxidoreductase</keyword>
<dbReference type="InterPro" id="IPR004183">
    <property type="entry name" value="Xdiol_dOase_suB"/>
</dbReference>
<dbReference type="SUPFAM" id="SSF53213">
    <property type="entry name" value="LigB-like"/>
    <property type="match status" value="1"/>
</dbReference>
<dbReference type="GO" id="GO:0008198">
    <property type="term" value="F:ferrous iron binding"/>
    <property type="evidence" value="ECO:0007669"/>
    <property type="project" value="InterPro"/>
</dbReference>
<keyword evidence="3" id="KW-0223">Dioxygenase</keyword>
<dbReference type="Gene3D" id="3.40.830.10">
    <property type="entry name" value="LigB-like"/>
    <property type="match status" value="1"/>
</dbReference>
<keyword evidence="4" id="KW-1185">Reference proteome</keyword>
<evidence type="ECO:0000256" key="1">
    <source>
        <dbReference type="SAM" id="MobiDB-lite"/>
    </source>
</evidence>
<dbReference type="AlphaFoldDB" id="A0A427T1V0"/>
<comment type="caution">
    <text evidence="3">The sequence shown here is derived from an EMBL/GenBank/DDBJ whole genome shotgun (WGS) entry which is preliminary data.</text>
</comment>
<dbReference type="Proteomes" id="UP000267081">
    <property type="component" value="Unassembled WGS sequence"/>
</dbReference>
<dbReference type="GO" id="GO:0016702">
    <property type="term" value="F:oxidoreductase activity, acting on single donors with incorporation of molecular oxygen, incorporation of two atoms of oxygen"/>
    <property type="evidence" value="ECO:0007669"/>
    <property type="project" value="UniProtKB-ARBA"/>
</dbReference>
<feature type="domain" description="Extradiol ring-cleavage dioxygenase class III enzyme subunit B" evidence="2">
    <location>
        <begin position="67"/>
        <end position="298"/>
    </location>
</feature>
<dbReference type="Pfam" id="PF02900">
    <property type="entry name" value="LigB"/>
    <property type="match status" value="1"/>
</dbReference>
<name>A0A427T1V0_9PSEU</name>
<evidence type="ECO:0000313" key="3">
    <source>
        <dbReference type="EMBL" id="RSD11703.1"/>
    </source>
</evidence>
<dbReference type="EMBL" id="RSEC01000059">
    <property type="protein sequence ID" value="RSD11703.1"/>
    <property type="molecule type" value="Genomic_DNA"/>
</dbReference>
<evidence type="ECO:0000313" key="4">
    <source>
        <dbReference type="Proteomes" id="UP000267081"/>
    </source>
</evidence>
<feature type="region of interest" description="Disordered" evidence="1">
    <location>
        <begin position="1"/>
        <end position="22"/>
    </location>
</feature>
<dbReference type="RefSeq" id="WP_125313929.1">
    <property type="nucleotide sequence ID" value="NZ_RSEC01000059.1"/>
</dbReference>